<evidence type="ECO:0000256" key="7">
    <source>
        <dbReference type="SAM" id="Phobius"/>
    </source>
</evidence>
<feature type="transmembrane region" description="Helical" evidence="7">
    <location>
        <begin position="314"/>
        <end position="336"/>
    </location>
</feature>
<dbReference type="Pfam" id="PF01757">
    <property type="entry name" value="Acyl_transf_3"/>
    <property type="match status" value="1"/>
</dbReference>
<feature type="domain" description="Acyltransferase 3" evidence="8">
    <location>
        <begin position="11"/>
        <end position="332"/>
    </location>
</feature>
<proteinExistence type="inferred from homology"/>
<evidence type="ECO:0000256" key="2">
    <source>
        <dbReference type="ARBA" id="ARBA00007400"/>
    </source>
</evidence>
<feature type="transmembrane region" description="Helical" evidence="7">
    <location>
        <begin position="217"/>
        <end position="234"/>
    </location>
</feature>
<name>A0A4R1QCC0_9BACL</name>
<feature type="transmembrane region" description="Helical" evidence="7">
    <location>
        <begin position="85"/>
        <end position="102"/>
    </location>
</feature>
<dbReference type="GO" id="GO:0005886">
    <property type="term" value="C:plasma membrane"/>
    <property type="evidence" value="ECO:0007669"/>
    <property type="project" value="UniProtKB-SubCell"/>
</dbReference>
<protein>
    <submittedName>
        <fullName evidence="9">Surface polysaccharide O-acyltransferase-like enzyme</fullName>
    </submittedName>
</protein>
<dbReference type="Proteomes" id="UP000295658">
    <property type="component" value="Unassembled WGS sequence"/>
</dbReference>
<dbReference type="AlphaFoldDB" id="A0A4R1QCC0"/>
<keyword evidence="4 7" id="KW-0812">Transmembrane</keyword>
<keyword evidence="5 7" id="KW-1133">Transmembrane helix</keyword>
<dbReference type="OrthoDB" id="569695at2"/>
<feature type="transmembrane region" description="Helical" evidence="7">
    <location>
        <begin position="187"/>
        <end position="205"/>
    </location>
</feature>
<keyword evidence="10" id="KW-1185">Reference proteome</keyword>
<keyword evidence="6 7" id="KW-0472">Membrane</keyword>
<dbReference type="EMBL" id="SLUL01000010">
    <property type="protein sequence ID" value="TCL48055.1"/>
    <property type="molecule type" value="Genomic_DNA"/>
</dbReference>
<evidence type="ECO:0000313" key="9">
    <source>
        <dbReference type="EMBL" id="TCL48055.1"/>
    </source>
</evidence>
<dbReference type="GO" id="GO:0009246">
    <property type="term" value="P:enterobacterial common antigen biosynthetic process"/>
    <property type="evidence" value="ECO:0007669"/>
    <property type="project" value="TreeGrafter"/>
</dbReference>
<comment type="subcellular location">
    <subcellularLocation>
        <location evidence="1">Cell membrane</location>
        <topology evidence="1">Multi-pass membrane protein</topology>
    </subcellularLocation>
</comment>
<dbReference type="RefSeq" id="WP_132948845.1">
    <property type="nucleotide sequence ID" value="NZ_BSVG01000009.1"/>
</dbReference>
<feature type="transmembrane region" description="Helical" evidence="7">
    <location>
        <begin position="285"/>
        <end position="308"/>
    </location>
</feature>
<keyword evidence="9" id="KW-0012">Acyltransferase</keyword>
<feature type="transmembrane region" description="Helical" evidence="7">
    <location>
        <begin position="254"/>
        <end position="273"/>
    </location>
</feature>
<evidence type="ECO:0000256" key="4">
    <source>
        <dbReference type="ARBA" id="ARBA00022692"/>
    </source>
</evidence>
<evidence type="ECO:0000256" key="1">
    <source>
        <dbReference type="ARBA" id="ARBA00004651"/>
    </source>
</evidence>
<comment type="similarity">
    <text evidence="2">Belongs to the acyltransferase 3 family.</text>
</comment>
<dbReference type="PANTHER" id="PTHR40074:SF2">
    <property type="entry name" value="O-ACETYLTRANSFERASE WECH"/>
    <property type="match status" value="1"/>
</dbReference>
<feature type="transmembrane region" description="Helical" evidence="7">
    <location>
        <begin position="122"/>
        <end position="143"/>
    </location>
</feature>
<dbReference type="PANTHER" id="PTHR40074">
    <property type="entry name" value="O-ACETYLTRANSFERASE WECH"/>
    <property type="match status" value="1"/>
</dbReference>
<accession>A0A4R1QCC0</accession>
<comment type="caution">
    <text evidence="9">The sequence shown here is derived from an EMBL/GenBank/DDBJ whole genome shotgun (WGS) entry which is preliminary data.</text>
</comment>
<reference evidence="9 10" key="1">
    <citation type="submission" date="2019-03" db="EMBL/GenBank/DDBJ databases">
        <title>Genomic Encyclopedia of Type Strains, Phase IV (KMG-IV): sequencing the most valuable type-strain genomes for metagenomic binning, comparative biology and taxonomic classification.</title>
        <authorList>
            <person name="Goeker M."/>
        </authorList>
    </citation>
    <scope>NUCLEOTIDE SEQUENCE [LARGE SCALE GENOMIC DNA]</scope>
    <source>
        <strain evidence="9 10">DSM 24979</strain>
    </source>
</reference>
<evidence type="ECO:0000256" key="5">
    <source>
        <dbReference type="ARBA" id="ARBA00022989"/>
    </source>
</evidence>
<evidence type="ECO:0000313" key="10">
    <source>
        <dbReference type="Proteomes" id="UP000295658"/>
    </source>
</evidence>
<evidence type="ECO:0000256" key="6">
    <source>
        <dbReference type="ARBA" id="ARBA00023136"/>
    </source>
</evidence>
<evidence type="ECO:0000256" key="3">
    <source>
        <dbReference type="ARBA" id="ARBA00022475"/>
    </source>
</evidence>
<feature type="transmembrane region" description="Helical" evidence="7">
    <location>
        <begin position="41"/>
        <end position="64"/>
    </location>
</feature>
<feature type="transmembrane region" description="Helical" evidence="7">
    <location>
        <begin position="155"/>
        <end position="175"/>
    </location>
</feature>
<evidence type="ECO:0000259" key="8">
    <source>
        <dbReference type="Pfam" id="PF01757"/>
    </source>
</evidence>
<keyword evidence="9" id="KW-0808">Transferase</keyword>
<organism evidence="9 10">
    <name type="scientific">Thermolongibacillus altinsuensis</name>
    <dbReference type="NCBI Taxonomy" id="575256"/>
    <lineage>
        <taxon>Bacteria</taxon>
        <taxon>Bacillati</taxon>
        <taxon>Bacillota</taxon>
        <taxon>Bacilli</taxon>
        <taxon>Bacillales</taxon>
        <taxon>Anoxybacillaceae</taxon>
        <taxon>Thermolongibacillus</taxon>
    </lineage>
</organism>
<keyword evidence="3" id="KW-1003">Cell membrane</keyword>
<sequence>MAQKQPSELMMMKSLAFLAVVFQSSFMYIMSHGSPHPEEAIMIGMLFNFVKFSAPVFVFLAGFHMFQHNQKLNYRTYIAHKGKELMLPYLFWSIVYLMMFSNETSITHLVKELIVGDAAPHLWYVVMIIQFHLLAPLLLAFWAWGEKTIRSRGNFIMILASAYVLLILLISNYVLTTSPIHYIDRSFLSYSFYFFLGGIAAKTLPKWRNFVMKSIPINTFVFLALFTLVGYELLSFKNIFSIDLKASTYLKPSMVLYVTSEILLLYGLAMTIVQMKSPLYKILRFINRYTYGAYLSHLFFLYLLAAVIPKSTLSIVQSFLLFIATTVVSIGCSYIVHSLPISKFVIGLEQEQRWSPQLVLLKNKKGVPR</sequence>
<gene>
    <name evidence="9" type="ORF">EDD69_11061</name>
</gene>
<dbReference type="GO" id="GO:0016413">
    <property type="term" value="F:O-acetyltransferase activity"/>
    <property type="evidence" value="ECO:0007669"/>
    <property type="project" value="TreeGrafter"/>
</dbReference>
<dbReference type="InterPro" id="IPR002656">
    <property type="entry name" value="Acyl_transf_3_dom"/>
</dbReference>